<sequence>MTFPIRIVLLPSSSHSLNYNELFIAFLIFVKYVDKQKEADSFKKKSNPLISSFEIA</sequence>
<dbReference type="HOGENOM" id="CLU_3016630_0_0_1"/>
<dbReference type="InParanoid" id="E0VKJ1"/>
<reference evidence="1" key="1">
    <citation type="submission" date="2007-04" db="EMBL/GenBank/DDBJ databases">
        <title>Annotation of Pediculus humanus corporis strain USDA.</title>
        <authorList>
            <person name="Kirkness E."/>
            <person name="Hannick L."/>
            <person name="Hass B."/>
            <person name="Bruggner R."/>
            <person name="Lawson D."/>
            <person name="Bidwell S."/>
            <person name="Joardar V."/>
            <person name="Caler E."/>
            <person name="Walenz B."/>
            <person name="Inman J."/>
            <person name="Schobel S."/>
            <person name="Galinsky K."/>
            <person name="Amedeo P."/>
            <person name="Strausberg R."/>
        </authorList>
    </citation>
    <scope>NUCLEOTIDE SEQUENCE</scope>
    <source>
        <strain evidence="1">USDA</strain>
    </source>
</reference>
<dbReference type="AlphaFoldDB" id="E0VKJ1"/>
<dbReference type="GeneID" id="8235516"/>
<dbReference type="Proteomes" id="UP000009046">
    <property type="component" value="Unassembled WGS sequence"/>
</dbReference>
<gene>
    <name evidence="2" type="primary">8235516</name>
    <name evidence="1" type="ORF">Phum_PHUM265590</name>
</gene>
<evidence type="ECO:0000313" key="1">
    <source>
        <dbReference type="EMBL" id="EEB13897.1"/>
    </source>
</evidence>
<keyword evidence="3" id="KW-1185">Reference proteome</keyword>
<reference evidence="2" key="3">
    <citation type="submission" date="2021-02" db="UniProtKB">
        <authorList>
            <consortium name="EnsemblMetazoa"/>
        </authorList>
    </citation>
    <scope>IDENTIFICATION</scope>
    <source>
        <strain evidence="2">USDA</strain>
    </source>
</reference>
<dbReference type="EnsemblMetazoa" id="PHUM265590-RA">
    <property type="protein sequence ID" value="PHUM265590-PA"/>
    <property type="gene ID" value="PHUM265590"/>
</dbReference>
<reference evidence="1" key="2">
    <citation type="submission" date="2007-04" db="EMBL/GenBank/DDBJ databases">
        <title>The genome of the human body louse.</title>
        <authorList>
            <consortium name="The Human Body Louse Genome Consortium"/>
            <person name="Kirkness E."/>
            <person name="Walenz B."/>
            <person name="Hass B."/>
            <person name="Bruggner R."/>
            <person name="Strausberg R."/>
        </authorList>
    </citation>
    <scope>NUCLEOTIDE SEQUENCE</scope>
    <source>
        <strain evidence="1">USDA</strain>
    </source>
</reference>
<dbReference type="VEuPathDB" id="VectorBase:PHUM265590"/>
<proteinExistence type="predicted"/>
<dbReference type="KEGG" id="phu:Phum_PHUM265590"/>
<name>E0VKJ1_PEDHC</name>
<dbReference type="EMBL" id="DS235248">
    <property type="protein sequence ID" value="EEB13897.1"/>
    <property type="molecule type" value="Genomic_DNA"/>
</dbReference>
<protein>
    <submittedName>
        <fullName evidence="1 2">Uncharacterized protein</fullName>
    </submittedName>
</protein>
<dbReference type="CTD" id="8235516"/>
<organism>
    <name type="scientific">Pediculus humanus subsp. corporis</name>
    <name type="common">Body louse</name>
    <dbReference type="NCBI Taxonomy" id="121224"/>
    <lineage>
        <taxon>Eukaryota</taxon>
        <taxon>Metazoa</taxon>
        <taxon>Ecdysozoa</taxon>
        <taxon>Arthropoda</taxon>
        <taxon>Hexapoda</taxon>
        <taxon>Insecta</taxon>
        <taxon>Pterygota</taxon>
        <taxon>Neoptera</taxon>
        <taxon>Paraneoptera</taxon>
        <taxon>Psocodea</taxon>
        <taxon>Troctomorpha</taxon>
        <taxon>Phthiraptera</taxon>
        <taxon>Anoplura</taxon>
        <taxon>Pediculidae</taxon>
        <taxon>Pediculus</taxon>
    </lineage>
</organism>
<dbReference type="EMBL" id="AAZO01003072">
    <property type="status" value="NOT_ANNOTATED_CDS"/>
    <property type="molecule type" value="Genomic_DNA"/>
</dbReference>
<evidence type="ECO:0000313" key="3">
    <source>
        <dbReference type="Proteomes" id="UP000009046"/>
    </source>
</evidence>
<evidence type="ECO:0000313" key="2">
    <source>
        <dbReference type="EnsemblMetazoa" id="PHUM265590-PA"/>
    </source>
</evidence>
<accession>E0VKJ1</accession>
<dbReference type="RefSeq" id="XP_002426635.1">
    <property type="nucleotide sequence ID" value="XM_002426590.1"/>
</dbReference>